<name>N9SF86_9GAMM</name>
<accession>N9SF86</accession>
<reference evidence="1 2" key="1">
    <citation type="submission" date="2013-02" db="EMBL/GenBank/DDBJ databases">
        <title>The Genome Sequence of Acinetobacter sp. CIP 70.18.</title>
        <authorList>
            <consortium name="The Broad Institute Genome Sequencing Platform"/>
            <consortium name="The Broad Institute Genome Sequencing Center for Infectious Disease"/>
            <person name="Cerqueira G."/>
            <person name="Feldgarden M."/>
            <person name="Courvalin P."/>
            <person name="Perichon B."/>
            <person name="Grillot-Courvalin C."/>
            <person name="Clermont D."/>
            <person name="Rocha E."/>
            <person name="Yoon E.-J."/>
            <person name="Nemec A."/>
            <person name="Walker B."/>
            <person name="Young S.K."/>
            <person name="Zeng Q."/>
            <person name="Gargeya S."/>
            <person name="Fitzgerald M."/>
            <person name="Haas B."/>
            <person name="Abouelleil A."/>
            <person name="Alvarado L."/>
            <person name="Arachchi H.M."/>
            <person name="Berlin A.M."/>
            <person name="Chapman S.B."/>
            <person name="Dewar J."/>
            <person name="Goldberg J."/>
            <person name="Griggs A."/>
            <person name="Gujja S."/>
            <person name="Hansen M."/>
            <person name="Howarth C."/>
            <person name="Imamovic A."/>
            <person name="Larimer J."/>
            <person name="McCowan C."/>
            <person name="Murphy C."/>
            <person name="Neiman D."/>
            <person name="Pearson M."/>
            <person name="Priest M."/>
            <person name="Roberts A."/>
            <person name="Saif S."/>
            <person name="Shea T."/>
            <person name="Sisk P."/>
            <person name="Sykes S."/>
            <person name="Wortman J."/>
            <person name="Nusbaum C."/>
            <person name="Birren B."/>
        </authorList>
    </citation>
    <scope>NUCLEOTIDE SEQUENCE [LARGE SCALE GENOMIC DNA]</scope>
    <source>
        <strain evidence="1 2">CIP 70.18</strain>
    </source>
</reference>
<evidence type="ECO:0000313" key="1">
    <source>
        <dbReference type="EMBL" id="ENX53236.1"/>
    </source>
</evidence>
<dbReference type="EMBL" id="APRN01000042">
    <property type="protein sequence ID" value="ENX53236.1"/>
    <property type="molecule type" value="Genomic_DNA"/>
</dbReference>
<protein>
    <submittedName>
        <fullName evidence="1">Uncharacterized protein</fullName>
    </submittedName>
</protein>
<dbReference type="OrthoDB" id="6708256at2"/>
<dbReference type="RefSeq" id="WP_005206284.1">
    <property type="nucleotide sequence ID" value="NZ_KB850073.1"/>
</dbReference>
<sequence length="71" mass="8225">MHSTLDISSHKKMSAEEILDEIEFPLENLESFLYAMTKMKVDDHLTEKDFSAIINTIHHQVSNISRAVHTR</sequence>
<dbReference type="HOGENOM" id="CLU_2730784_0_0_6"/>
<evidence type="ECO:0000313" key="2">
    <source>
        <dbReference type="Proteomes" id="UP000013084"/>
    </source>
</evidence>
<comment type="caution">
    <text evidence="1">The sequence shown here is derived from an EMBL/GenBank/DDBJ whole genome shotgun (WGS) entry which is preliminary data.</text>
</comment>
<organism evidence="1 2">
    <name type="scientific">Acinetobacter higginsii</name>
    <dbReference type="NCBI Taxonomy" id="70347"/>
    <lineage>
        <taxon>Bacteria</taxon>
        <taxon>Pseudomonadati</taxon>
        <taxon>Pseudomonadota</taxon>
        <taxon>Gammaproteobacteria</taxon>
        <taxon>Moraxellales</taxon>
        <taxon>Moraxellaceae</taxon>
        <taxon>Acinetobacter</taxon>
    </lineage>
</organism>
<proteinExistence type="predicted"/>
<dbReference type="AlphaFoldDB" id="N9SF86"/>
<keyword evidence="2" id="KW-1185">Reference proteome</keyword>
<dbReference type="Proteomes" id="UP000013084">
    <property type="component" value="Unassembled WGS sequence"/>
</dbReference>
<gene>
    <name evidence="1" type="ORF">F902_04105</name>
</gene>